<feature type="region of interest" description="Disordered" evidence="1">
    <location>
        <begin position="1"/>
        <end position="26"/>
    </location>
</feature>
<sequence length="26" mass="2673">MSDNVNGGAGGQAHKKRLTEMSHCSG</sequence>
<dbReference type="KEGG" id="sbr:SY1_22380"/>
<gene>
    <name evidence="2" type="ORF">SY1_22380</name>
</gene>
<reference evidence="3" key="1">
    <citation type="submission" date="2010-03" db="EMBL/GenBank/DDBJ databases">
        <title>The genome sequence of Synergistetes sp. SGP1.</title>
        <authorList>
            <consortium name="metaHIT consortium -- http://www.metahit.eu/"/>
            <person name="Pajon A."/>
            <person name="Turner K."/>
            <person name="Parkhill J."/>
            <person name="Wade W."/>
            <person name="Vartoukian S."/>
        </authorList>
    </citation>
    <scope>NUCLEOTIDE SEQUENCE [LARGE SCALE GENOMIC DNA]</scope>
    <source>
        <strain evidence="3">SGP1</strain>
    </source>
</reference>
<reference evidence="2 3" key="2">
    <citation type="submission" date="2010-03" db="EMBL/GenBank/DDBJ databases">
        <authorList>
            <person name="Pajon A."/>
        </authorList>
    </citation>
    <scope>NUCLEOTIDE SEQUENCE [LARGE SCALE GENOMIC DNA]</scope>
    <source>
        <strain evidence="2 3">SGP1</strain>
    </source>
</reference>
<protein>
    <submittedName>
        <fullName evidence="2">Uncharacterized protein</fullName>
    </submittedName>
</protein>
<accession>A0AB94IZ12</accession>
<dbReference type="AlphaFoldDB" id="A0AB94IZ12"/>
<organism evidence="2 3">
    <name type="scientific">Fretibacterium fastidiosum</name>
    <dbReference type="NCBI Taxonomy" id="651822"/>
    <lineage>
        <taxon>Bacteria</taxon>
        <taxon>Thermotogati</taxon>
        <taxon>Synergistota</taxon>
        <taxon>Synergistia</taxon>
        <taxon>Synergistales</taxon>
        <taxon>Aminobacteriaceae</taxon>
        <taxon>Fretibacterium</taxon>
    </lineage>
</organism>
<proteinExistence type="predicted"/>
<dbReference type="EMBL" id="FP929056">
    <property type="protein sequence ID" value="CBL28934.1"/>
    <property type="molecule type" value="Genomic_DNA"/>
</dbReference>
<evidence type="ECO:0000256" key="1">
    <source>
        <dbReference type="SAM" id="MobiDB-lite"/>
    </source>
</evidence>
<keyword evidence="3" id="KW-1185">Reference proteome</keyword>
<evidence type="ECO:0000313" key="2">
    <source>
        <dbReference type="EMBL" id="CBL28934.1"/>
    </source>
</evidence>
<evidence type="ECO:0000313" key="3">
    <source>
        <dbReference type="Proteomes" id="UP000008957"/>
    </source>
</evidence>
<name>A0AB94IZ12_9BACT</name>
<dbReference type="Proteomes" id="UP000008957">
    <property type="component" value="Chromosome"/>
</dbReference>